<feature type="region of interest" description="Disordered" evidence="10">
    <location>
        <begin position="1"/>
        <end position="82"/>
    </location>
</feature>
<keyword evidence="5 11" id="KW-1133">Transmembrane helix</keyword>
<keyword evidence="4 11" id="KW-0812">Transmembrane</keyword>
<evidence type="ECO:0000256" key="6">
    <source>
        <dbReference type="ARBA" id="ARBA00023136"/>
    </source>
</evidence>
<dbReference type="GO" id="GO:0006361">
    <property type="term" value="P:transcription initiation at RNA polymerase I promoter"/>
    <property type="evidence" value="ECO:0007669"/>
    <property type="project" value="EnsemblFungi"/>
</dbReference>
<feature type="transmembrane region" description="Helical" evidence="11">
    <location>
        <begin position="293"/>
        <end position="310"/>
    </location>
</feature>
<evidence type="ECO:0000313" key="13">
    <source>
        <dbReference type="Proteomes" id="UP000002762"/>
    </source>
</evidence>
<evidence type="ECO:0000256" key="1">
    <source>
        <dbReference type="ARBA" id="ARBA00004123"/>
    </source>
</evidence>
<reference evidence="12 13" key="1">
    <citation type="journal article" date="2012" name="Sci. Rep.">
        <title>Genomic perspectives on the evolution of fungal entomopathogenicity in Beauveria bassiana.</title>
        <authorList>
            <person name="Xiao G."/>
            <person name="Ying S.H."/>
            <person name="Zheng P."/>
            <person name="Wang Z.L."/>
            <person name="Zhang S."/>
            <person name="Xie X.Q."/>
            <person name="Shang Y."/>
            <person name="St Leger R.J."/>
            <person name="Zhao G.P."/>
            <person name="Wang C."/>
            <person name="Feng M.G."/>
        </authorList>
    </citation>
    <scope>NUCLEOTIDE SEQUENCE [LARGE SCALE GENOMIC DNA]</scope>
    <source>
        <strain evidence="12 13">ARSEF 2860</strain>
    </source>
</reference>
<dbReference type="SMART" id="SM01409">
    <property type="entry name" value="RNA_pol_Rpb6"/>
    <property type="match status" value="1"/>
</dbReference>
<feature type="transmembrane region" description="Helical" evidence="11">
    <location>
        <begin position="225"/>
        <end position="243"/>
    </location>
</feature>
<evidence type="ECO:0000256" key="10">
    <source>
        <dbReference type="SAM" id="MobiDB-lite"/>
    </source>
</evidence>
<dbReference type="PIRSF" id="PIRSF000778">
    <property type="entry name" value="RpoK/RPB6"/>
    <property type="match status" value="1"/>
</dbReference>
<dbReference type="RefSeq" id="XP_008594547.1">
    <property type="nucleotide sequence ID" value="XM_008596325.1"/>
</dbReference>
<dbReference type="InterPro" id="IPR006110">
    <property type="entry name" value="Pol_omega/Rpo6/RPB6"/>
</dbReference>
<evidence type="ECO:0000256" key="8">
    <source>
        <dbReference type="ARBA" id="ARBA00023242"/>
    </source>
</evidence>
<name>J4KR54_BEAB2</name>
<dbReference type="GO" id="GO:0006368">
    <property type="term" value="P:transcription elongation by RNA polymerase II"/>
    <property type="evidence" value="ECO:0007669"/>
    <property type="project" value="EnsemblFungi"/>
</dbReference>
<evidence type="ECO:0000256" key="3">
    <source>
        <dbReference type="ARBA" id="ARBA00022478"/>
    </source>
</evidence>
<dbReference type="InterPro" id="IPR036161">
    <property type="entry name" value="RPB6/omega-like_sf"/>
</dbReference>
<evidence type="ECO:0000313" key="12">
    <source>
        <dbReference type="EMBL" id="EJP70359.1"/>
    </source>
</evidence>
<dbReference type="Gene3D" id="3.90.940.10">
    <property type="match status" value="1"/>
</dbReference>
<dbReference type="HOGENOM" id="CLU_013756_4_0_1"/>
<dbReference type="AlphaFoldDB" id="J4KR54"/>
<feature type="transmembrane region" description="Helical" evidence="11">
    <location>
        <begin position="353"/>
        <end position="373"/>
    </location>
</feature>
<feature type="compositionally biased region" description="Basic and acidic residues" evidence="10">
    <location>
        <begin position="63"/>
        <end position="79"/>
    </location>
</feature>
<feature type="transmembrane region" description="Helical" evidence="11">
    <location>
        <begin position="530"/>
        <end position="551"/>
    </location>
</feature>
<dbReference type="InterPro" id="IPR020708">
    <property type="entry name" value="DNA-dir_RNA_polK_14-18kDa_CS"/>
</dbReference>
<feature type="transmembrane region" description="Helical" evidence="11">
    <location>
        <begin position="414"/>
        <end position="434"/>
    </location>
</feature>
<evidence type="ECO:0000256" key="2">
    <source>
        <dbReference type="ARBA" id="ARBA00004141"/>
    </source>
</evidence>
<evidence type="ECO:0000256" key="4">
    <source>
        <dbReference type="ARBA" id="ARBA00022692"/>
    </source>
</evidence>
<dbReference type="GO" id="GO:0042797">
    <property type="term" value="P:tRNA transcription by RNA polymerase III"/>
    <property type="evidence" value="ECO:0007669"/>
    <property type="project" value="EnsemblFungi"/>
</dbReference>
<dbReference type="GO" id="GO:0006386">
    <property type="term" value="P:termination of RNA polymerase III transcription"/>
    <property type="evidence" value="ECO:0007669"/>
    <property type="project" value="EnsemblFungi"/>
</dbReference>
<dbReference type="EMBL" id="JH725151">
    <property type="protein sequence ID" value="EJP70359.1"/>
    <property type="molecule type" value="Genomic_DNA"/>
</dbReference>
<dbReference type="SUPFAM" id="SSF63562">
    <property type="entry name" value="RPB6/omega subunit-like"/>
    <property type="match status" value="1"/>
</dbReference>
<dbReference type="NCBIfam" id="NF002208">
    <property type="entry name" value="PRK01099.1-3"/>
    <property type="match status" value="1"/>
</dbReference>
<dbReference type="STRING" id="655819.J4KR54"/>
<dbReference type="PANTHER" id="PTHR23507">
    <property type="entry name" value="ZGC:174356"/>
    <property type="match status" value="1"/>
</dbReference>
<dbReference type="GO" id="GO:0003899">
    <property type="term" value="F:DNA-directed RNA polymerase activity"/>
    <property type="evidence" value="ECO:0007669"/>
    <property type="project" value="EnsemblFungi"/>
</dbReference>
<evidence type="ECO:0000256" key="5">
    <source>
        <dbReference type="ARBA" id="ARBA00022989"/>
    </source>
</evidence>
<dbReference type="Proteomes" id="UP000002762">
    <property type="component" value="Unassembled WGS sequence"/>
</dbReference>
<keyword evidence="7" id="KW-0804">Transcription</keyword>
<dbReference type="Gene3D" id="1.20.1250.20">
    <property type="entry name" value="MFS general substrate transporter like domains"/>
    <property type="match status" value="1"/>
</dbReference>
<evidence type="ECO:0000256" key="11">
    <source>
        <dbReference type="SAM" id="Phobius"/>
    </source>
</evidence>
<sequence length="659" mass="71917">MSDFGDDDVGGGRDDVFEEEDVTEFFEPEVAEGDEDQDQLANGEDQDNIVVSGDPSAAANASRTDKSSRDKKIPDEERNTTPYMTKYERARILGTRALQISMNAPVLVDLEGETDPLQIAIKELREKKIPLIVRRYLPDGYYEDWTCEELLQLGHRIGSTAAMTNNERHAAEGDPLLPPRGLTNPFEADATNFSSVATATAAAAAHDHDHDDNADNRTTAQRLRIAIPCLLCFFCLVVGEALLTTPVLQIRENLICRAMFPDLLPSGADLSRHPLCKSNRVQVELALVNGWELTFMLLPSILTGVSWGIAADRHGRMRILQLANLGVLLSLFWQVTVYSFPDVLPLRLVWLQGAFLLLGGGASTYMALLYTIASDISSEAYRATAILYLGTAFHTATLLGGPITYFAMRRGARFAFGLGIGFWVLVLALTTVIPETRSDAAVRRARADALQDDADATKHAWWDIRPLVWDLVRQTRMVTRIIFLKNATLGILLFSTIFSTLGKAGDNLKQQYAAKRFGWTMAETSFLDSIKGAVSIILTAAILPAISQVLLAKFRLPPIIKDWWMTIGSLCMVVIGSACLTAAGSGGVFIASLVIQQLGGGYEFAFRSMASEMVDSSHIAMLFTAHSVFQLVSEAGAGPVLATVFRMGLDVGASESAKA</sequence>
<dbReference type="HAMAP" id="MF_00192">
    <property type="entry name" value="RNApol_arch_Rpo6"/>
    <property type="match status" value="1"/>
</dbReference>
<dbReference type="GO" id="GO:0003968">
    <property type="term" value="F:RNA-directed RNA polymerase activity"/>
    <property type="evidence" value="ECO:0007669"/>
    <property type="project" value="EnsemblFungi"/>
</dbReference>
<gene>
    <name evidence="12" type="ORF">BBA_01228</name>
</gene>
<dbReference type="GO" id="GO:0005666">
    <property type="term" value="C:RNA polymerase III complex"/>
    <property type="evidence" value="ECO:0007669"/>
    <property type="project" value="EnsemblFungi"/>
</dbReference>
<feature type="transmembrane region" description="Helical" evidence="11">
    <location>
        <begin position="385"/>
        <end position="408"/>
    </location>
</feature>
<feature type="transmembrane region" description="Helical" evidence="11">
    <location>
        <begin position="322"/>
        <end position="341"/>
    </location>
</feature>
<keyword evidence="8" id="KW-0539">Nucleus</keyword>
<evidence type="ECO:0000256" key="9">
    <source>
        <dbReference type="ARBA" id="ARBA00025773"/>
    </source>
</evidence>
<dbReference type="Pfam" id="PF01192">
    <property type="entry name" value="RNA_pol_Rpb6"/>
    <property type="match status" value="1"/>
</dbReference>
<accession>J4KR54</accession>
<keyword evidence="6 11" id="KW-0472">Membrane</keyword>
<dbReference type="PROSITE" id="PS01111">
    <property type="entry name" value="RNA_POL_K_14KD"/>
    <property type="match status" value="1"/>
</dbReference>
<dbReference type="PIRSF" id="PIRSF500154">
    <property type="entry name" value="RPB6"/>
    <property type="match status" value="1"/>
</dbReference>
<dbReference type="InterPro" id="IPR036259">
    <property type="entry name" value="MFS_trans_sf"/>
</dbReference>
<comment type="subcellular location">
    <subcellularLocation>
        <location evidence="2">Membrane</location>
        <topology evidence="2">Multi-pass membrane protein</topology>
    </subcellularLocation>
    <subcellularLocation>
        <location evidence="1">Nucleus</location>
    </subcellularLocation>
</comment>
<feature type="compositionally biased region" description="Acidic residues" evidence="10">
    <location>
        <begin position="16"/>
        <end position="38"/>
    </location>
</feature>
<proteinExistence type="inferred from homology"/>
<keyword evidence="3" id="KW-0240">DNA-directed RNA polymerase</keyword>
<organism evidence="12 13">
    <name type="scientific">Beauveria bassiana (strain ARSEF 2860)</name>
    <name type="common">White muscardine disease fungus</name>
    <name type="synonym">Tritirachium shiotae</name>
    <dbReference type="NCBI Taxonomy" id="655819"/>
    <lineage>
        <taxon>Eukaryota</taxon>
        <taxon>Fungi</taxon>
        <taxon>Dikarya</taxon>
        <taxon>Ascomycota</taxon>
        <taxon>Pezizomycotina</taxon>
        <taxon>Sordariomycetes</taxon>
        <taxon>Hypocreomycetidae</taxon>
        <taxon>Hypocreales</taxon>
        <taxon>Cordycipitaceae</taxon>
        <taxon>Beauveria</taxon>
    </lineage>
</organism>
<dbReference type="GO" id="GO:0016020">
    <property type="term" value="C:membrane"/>
    <property type="evidence" value="ECO:0007669"/>
    <property type="project" value="UniProtKB-SubCell"/>
</dbReference>
<dbReference type="GO" id="GO:0006362">
    <property type="term" value="P:transcription elongation by RNA polymerase I"/>
    <property type="evidence" value="ECO:0007669"/>
    <property type="project" value="EnsemblFungi"/>
</dbReference>
<dbReference type="InterPro" id="IPR011701">
    <property type="entry name" value="MFS"/>
</dbReference>
<dbReference type="GO" id="GO:0006363">
    <property type="term" value="P:termination of RNA polymerase I transcription"/>
    <property type="evidence" value="ECO:0007669"/>
    <property type="project" value="EnsemblFungi"/>
</dbReference>
<dbReference type="InParanoid" id="J4KR54"/>
<comment type="similarity">
    <text evidence="9">Belongs to the archaeal Rpo6/eukaryotic RPB6 RNA polymerase subunit family.</text>
</comment>
<dbReference type="InterPro" id="IPR028363">
    <property type="entry name" value="RPB6"/>
</dbReference>
<dbReference type="GO" id="GO:0022857">
    <property type="term" value="F:transmembrane transporter activity"/>
    <property type="evidence" value="ECO:0007669"/>
    <property type="project" value="InterPro"/>
</dbReference>
<dbReference type="OrthoDB" id="194139at2759"/>
<dbReference type="SUPFAM" id="SSF103473">
    <property type="entry name" value="MFS general substrate transporter"/>
    <property type="match status" value="1"/>
</dbReference>
<dbReference type="GO" id="GO:0005665">
    <property type="term" value="C:RNA polymerase II, core complex"/>
    <property type="evidence" value="ECO:0007669"/>
    <property type="project" value="EnsemblFungi"/>
</dbReference>
<keyword evidence="13" id="KW-1185">Reference proteome</keyword>
<dbReference type="GeneID" id="19884240"/>
<dbReference type="GO" id="GO:0003677">
    <property type="term" value="F:DNA binding"/>
    <property type="evidence" value="ECO:0007669"/>
    <property type="project" value="InterPro"/>
</dbReference>
<dbReference type="FunFam" id="3.90.940.10:FF:000009">
    <property type="entry name" value="DNA-directed RNA polymerases I"/>
    <property type="match status" value="1"/>
</dbReference>
<protein>
    <submittedName>
        <fullName evidence="12">RNA polymerase Rpb6</fullName>
    </submittedName>
</protein>
<dbReference type="InterPro" id="IPR006111">
    <property type="entry name" value="Rpo6/Rpb6"/>
</dbReference>
<evidence type="ECO:0000256" key="7">
    <source>
        <dbReference type="ARBA" id="ARBA00023163"/>
    </source>
</evidence>
<dbReference type="GO" id="GO:0006367">
    <property type="term" value="P:transcription initiation at RNA polymerase II promoter"/>
    <property type="evidence" value="ECO:0007669"/>
    <property type="project" value="EnsemblFungi"/>
</dbReference>
<dbReference type="GO" id="GO:0005736">
    <property type="term" value="C:RNA polymerase I complex"/>
    <property type="evidence" value="ECO:0007669"/>
    <property type="project" value="EnsemblFungi"/>
</dbReference>
<dbReference type="PANTHER" id="PTHR23507:SF1">
    <property type="entry name" value="FI18259P1-RELATED"/>
    <property type="match status" value="1"/>
</dbReference>
<dbReference type="Pfam" id="PF07690">
    <property type="entry name" value="MFS_1"/>
    <property type="match status" value="1"/>
</dbReference>
<dbReference type="GO" id="GO:0006384">
    <property type="term" value="P:transcription initiation at RNA polymerase III promoter"/>
    <property type="evidence" value="ECO:0007669"/>
    <property type="project" value="EnsemblFungi"/>
</dbReference>
<feature type="transmembrane region" description="Helical" evidence="11">
    <location>
        <begin position="482"/>
        <end position="501"/>
    </location>
</feature>